<evidence type="ECO:0000313" key="3">
    <source>
        <dbReference type="Proteomes" id="UP000643610"/>
    </source>
</evidence>
<feature type="chain" id="PRO_5046618668" evidence="1">
    <location>
        <begin position="28"/>
        <end position="218"/>
    </location>
</feature>
<proteinExistence type="predicted"/>
<comment type="caution">
    <text evidence="2">The sequence shown here is derived from an EMBL/GenBank/DDBJ whole genome shotgun (WGS) entry which is preliminary data.</text>
</comment>
<organism evidence="2 3">
    <name type="scientific">Undibacterium amnicola</name>
    <dbReference type="NCBI Taxonomy" id="1834038"/>
    <lineage>
        <taxon>Bacteria</taxon>
        <taxon>Pseudomonadati</taxon>
        <taxon>Pseudomonadota</taxon>
        <taxon>Betaproteobacteria</taxon>
        <taxon>Burkholderiales</taxon>
        <taxon>Oxalobacteraceae</taxon>
        <taxon>Undibacterium</taxon>
    </lineage>
</organism>
<keyword evidence="3" id="KW-1185">Reference proteome</keyword>
<dbReference type="Proteomes" id="UP000643610">
    <property type="component" value="Unassembled WGS sequence"/>
</dbReference>
<dbReference type="EMBL" id="JACOFU010000009">
    <property type="protein sequence ID" value="MBC3833254.1"/>
    <property type="molecule type" value="Genomic_DNA"/>
</dbReference>
<evidence type="ECO:0000256" key="1">
    <source>
        <dbReference type="SAM" id="SignalP"/>
    </source>
</evidence>
<evidence type="ECO:0000313" key="2">
    <source>
        <dbReference type="EMBL" id="MBC3833254.1"/>
    </source>
</evidence>
<dbReference type="RefSeq" id="WP_186892306.1">
    <property type="nucleotide sequence ID" value="NZ_JBHRSY010000008.1"/>
</dbReference>
<reference evidence="2 3" key="1">
    <citation type="submission" date="2020-08" db="EMBL/GenBank/DDBJ databases">
        <title>Novel species isolated from subtropical streams in China.</title>
        <authorList>
            <person name="Lu H."/>
        </authorList>
    </citation>
    <scope>NUCLEOTIDE SEQUENCE [LARGE SCALE GENOMIC DNA]</scope>
    <source>
        <strain evidence="2 3">KCTC 52442</strain>
    </source>
</reference>
<sequence length="218" mass="24329">MNKQRSTYGVLFGLSLLLVTLSNSAKAEQTHLNRSTDTLAPILTCIAQGNLQLAKTNRLPAHIQFRQVMTTEGNRKVSTLDGYKLILETAPNVMFVDLKLEQSDAKLFSEDRVAIIAQMQKVYQSKMTPAKPIPIRKHHDIEIIALDQSSLEVNGPLSIYTLLSESRAVIATAYMMNQPAELGAFKTMREYEVLRDQFIDDLVGCLKADQTVTATTQE</sequence>
<name>A0ABR6XUW8_9BURK</name>
<keyword evidence="1" id="KW-0732">Signal</keyword>
<accession>A0ABR6XUW8</accession>
<protein>
    <submittedName>
        <fullName evidence="2">Uncharacterized protein</fullName>
    </submittedName>
</protein>
<feature type="signal peptide" evidence="1">
    <location>
        <begin position="1"/>
        <end position="27"/>
    </location>
</feature>
<gene>
    <name evidence="2" type="ORF">H8K33_17220</name>
</gene>